<dbReference type="Pfam" id="PF07992">
    <property type="entry name" value="Pyr_redox_2"/>
    <property type="match status" value="1"/>
</dbReference>
<organism evidence="2 3">
    <name type="scientific">Actinopolymorpha pittospori</name>
    <dbReference type="NCBI Taxonomy" id="648752"/>
    <lineage>
        <taxon>Bacteria</taxon>
        <taxon>Bacillati</taxon>
        <taxon>Actinomycetota</taxon>
        <taxon>Actinomycetes</taxon>
        <taxon>Propionibacteriales</taxon>
        <taxon>Actinopolymorphaceae</taxon>
        <taxon>Actinopolymorpha</taxon>
    </lineage>
</organism>
<dbReference type="EMBL" id="JADBEM010000001">
    <property type="protein sequence ID" value="MBE1603428.1"/>
    <property type="molecule type" value="Genomic_DNA"/>
</dbReference>
<dbReference type="InterPro" id="IPR023753">
    <property type="entry name" value="FAD/NAD-binding_dom"/>
</dbReference>
<protein>
    <submittedName>
        <fullName evidence="2">Thioredoxin reductase</fullName>
    </submittedName>
</protein>
<evidence type="ECO:0000313" key="3">
    <source>
        <dbReference type="Proteomes" id="UP000638648"/>
    </source>
</evidence>
<proteinExistence type="predicted"/>
<reference evidence="2" key="1">
    <citation type="submission" date="2020-10" db="EMBL/GenBank/DDBJ databases">
        <title>Sequencing the genomes of 1000 actinobacteria strains.</title>
        <authorList>
            <person name="Klenk H.-P."/>
        </authorList>
    </citation>
    <scope>NUCLEOTIDE SEQUENCE</scope>
    <source>
        <strain evidence="2">DSM 45354</strain>
    </source>
</reference>
<dbReference type="SUPFAM" id="SSF51905">
    <property type="entry name" value="FAD/NAD(P)-binding domain"/>
    <property type="match status" value="1"/>
</dbReference>
<dbReference type="Gene3D" id="3.50.50.60">
    <property type="entry name" value="FAD/NAD(P)-binding domain"/>
    <property type="match status" value="4"/>
</dbReference>
<dbReference type="Proteomes" id="UP000638648">
    <property type="component" value="Unassembled WGS sequence"/>
</dbReference>
<dbReference type="AlphaFoldDB" id="A0A927MQL5"/>
<dbReference type="InterPro" id="IPR036188">
    <property type="entry name" value="FAD/NAD-bd_sf"/>
</dbReference>
<sequence length="214" mass="22839">MTVEVHHGQVDATKGTPGGFTVELADRTRVEAGRLILTTEQVDEVTGVSGLTERFGSSVFRRRFCHECEARGKTLAVVGQTPPQATQALYVADRLTRHGIAIRHALLVKVERELDALVLYFEDGAQLARQAIFHRPTRQQASLATDLGCELLPDGCVRVDQFQRTTVRGVFAAGDMAQLAALPDALTFVVMGAADGVCAVGSLAGPGAVRATQG</sequence>
<keyword evidence="3" id="KW-1185">Reference proteome</keyword>
<gene>
    <name evidence="2" type="ORF">HEB94_000276</name>
</gene>
<comment type="caution">
    <text evidence="2">The sequence shown here is derived from an EMBL/GenBank/DDBJ whole genome shotgun (WGS) entry which is preliminary data.</text>
</comment>
<evidence type="ECO:0000313" key="2">
    <source>
        <dbReference type="EMBL" id="MBE1603428.1"/>
    </source>
</evidence>
<dbReference type="RefSeq" id="WP_202896042.1">
    <property type="nucleotide sequence ID" value="NZ_BAABJL010000064.1"/>
</dbReference>
<evidence type="ECO:0000259" key="1">
    <source>
        <dbReference type="Pfam" id="PF07992"/>
    </source>
</evidence>
<accession>A0A927MQL5</accession>
<feature type="domain" description="FAD/NAD(P)-binding" evidence="1">
    <location>
        <begin position="90"/>
        <end position="177"/>
    </location>
</feature>
<dbReference type="GO" id="GO:0016491">
    <property type="term" value="F:oxidoreductase activity"/>
    <property type="evidence" value="ECO:0007669"/>
    <property type="project" value="InterPro"/>
</dbReference>
<name>A0A927MQL5_9ACTN</name>